<name>A0A5S5DT09_9FLAO</name>
<keyword evidence="1" id="KW-0732">Signal</keyword>
<evidence type="ECO:0000313" key="3">
    <source>
        <dbReference type="Proteomes" id="UP000323136"/>
    </source>
</evidence>
<dbReference type="EMBL" id="VNIA01000002">
    <property type="protein sequence ID" value="TYP99017.1"/>
    <property type="molecule type" value="Genomic_DNA"/>
</dbReference>
<sequence length="49" mass="5598">MKFKKVVLAILIVLNFSCVSVKTLTYEGNPIIKTIQLESKKKLQLYKGQ</sequence>
<feature type="chain" id="PRO_5024404420" description="Lipoprotein" evidence="1">
    <location>
        <begin position="22"/>
        <end position="49"/>
    </location>
</feature>
<protein>
    <recommendedName>
        <fullName evidence="4">Lipoprotein</fullName>
    </recommendedName>
</protein>
<reference evidence="2 3" key="1">
    <citation type="submission" date="2019-07" db="EMBL/GenBank/DDBJ databases">
        <title>Genomic Encyclopedia of Type Strains, Phase IV (KMG-IV): sequencing the most valuable type-strain genomes for metagenomic binning, comparative biology and taxonomic classification.</title>
        <authorList>
            <person name="Goeker M."/>
        </authorList>
    </citation>
    <scope>NUCLEOTIDE SEQUENCE [LARGE SCALE GENOMIC DNA]</scope>
    <source>
        <strain evidence="2 3">DSM 18961</strain>
    </source>
</reference>
<gene>
    <name evidence="2" type="ORF">C7447_102335</name>
</gene>
<feature type="signal peptide" evidence="1">
    <location>
        <begin position="1"/>
        <end position="21"/>
    </location>
</feature>
<keyword evidence="3" id="KW-1185">Reference proteome</keyword>
<evidence type="ECO:0008006" key="4">
    <source>
        <dbReference type="Google" id="ProtNLM"/>
    </source>
</evidence>
<proteinExistence type="predicted"/>
<dbReference type="AlphaFoldDB" id="A0A5S5DT09"/>
<dbReference type="Proteomes" id="UP000323136">
    <property type="component" value="Unassembled WGS sequence"/>
</dbReference>
<evidence type="ECO:0000313" key="2">
    <source>
        <dbReference type="EMBL" id="TYP99017.1"/>
    </source>
</evidence>
<comment type="caution">
    <text evidence="2">The sequence shown here is derived from an EMBL/GenBank/DDBJ whole genome shotgun (WGS) entry which is preliminary data.</text>
</comment>
<evidence type="ECO:0000256" key="1">
    <source>
        <dbReference type="SAM" id="SignalP"/>
    </source>
</evidence>
<organism evidence="2 3">
    <name type="scientific">Tenacibaculum adriaticum</name>
    <dbReference type="NCBI Taxonomy" id="413713"/>
    <lineage>
        <taxon>Bacteria</taxon>
        <taxon>Pseudomonadati</taxon>
        <taxon>Bacteroidota</taxon>
        <taxon>Flavobacteriia</taxon>
        <taxon>Flavobacteriales</taxon>
        <taxon>Flavobacteriaceae</taxon>
        <taxon>Tenacibaculum</taxon>
    </lineage>
</organism>
<accession>A0A5S5DT09</accession>